<sequence length="200" mass="23336">MRAFAVFILLLIPSVSYSLEYSQYTIDINNPKNFEFSHKVIGLKNVFNFLVEIDRNYITVKSSECGEYYCRLNFEFNGQETGELLLDEDDRSTLWAFRIKLYHFMKRNNAYSGSDKNLFFIDKMYLDAMILRDFGFPRLALIYCKSLDICGYIDRISQSGTLDFEEYDRMAAEILSRSDIDPKMSDKLLKAVSIVKNGTK</sequence>
<evidence type="ECO:0000313" key="1">
    <source>
        <dbReference type="EMBL" id="AJD53250.1"/>
    </source>
</evidence>
<dbReference type="GeneID" id="31928820"/>
<accession>A0AB72UGD8</accession>
<dbReference type="EMBL" id="CP004388">
    <property type="protein sequence ID" value="AJD53250.1"/>
    <property type="molecule type" value="Genomic_DNA"/>
</dbReference>
<dbReference type="Proteomes" id="UP000007127">
    <property type="component" value="Chromosome"/>
</dbReference>
<reference evidence="1 2" key="1">
    <citation type="journal article" date="2012" name="J. Bacteriol.">
        <title>Genome sequence of Thalassospira xiamenensis type strain M-5.</title>
        <authorList>
            <person name="Lai Q."/>
            <person name="Shao Z."/>
        </authorList>
    </citation>
    <scope>NUCLEOTIDE SEQUENCE [LARGE SCALE GENOMIC DNA]</scope>
    <source>
        <strain evidence="1 2">M-5</strain>
    </source>
</reference>
<name>A0AB72UGD8_9PROT</name>
<evidence type="ECO:0000313" key="2">
    <source>
        <dbReference type="Proteomes" id="UP000007127"/>
    </source>
</evidence>
<protein>
    <recommendedName>
        <fullName evidence="3">DUF4476 domain-containing protein</fullName>
    </recommendedName>
</protein>
<dbReference type="RefSeq" id="WP_007089729.1">
    <property type="nucleotide sequence ID" value="NZ_CP004388.1"/>
</dbReference>
<dbReference type="KEGG" id="txi:TH3_15730"/>
<proteinExistence type="predicted"/>
<dbReference type="AlphaFoldDB" id="A0AB72UGD8"/>
<organism evidence="1 2">
    <name type="scientific">Thalassospira xiamenensis M-5 = DSM 17429</name>
    <dbReference type="NCBI Taxonomy" id="1123366"/>
    <lineage>
        <taxon>Bacteria</taxon>
        <taxon>Pseudomonadati</taxon>
        <taxon>Pseudomonadota</taxon>
        <taxon>Alphaproteobacteria</taxon>
        <taxon>Rhodospirillales</taxon>
        <taxon>Thalassospiraceae</taxon>
        <taxon>Thalassospira</taxon>
    </lineage>
</organism>
<evidence type="ECO:0008006" key="3">
    <source>
        <dbReference type="Google" id="ProtNLM"/>
    </source>
</evidence>
<gene>
    <name evidence="1" type="ORF">TH3_15730</name>
</gene>